<feature type="compositionally biased region" description="Polar residues" evidence="6">
    <location>
        <begin position="2844"/>
        <end position="2868"/>
    </location>
</feature>
<dbReference type="InterPro" id="IPR010069">
    <property type="entry name" value="CdiA_FHA1_rpt"/>
</dbReference>
<dbReference type="SUPFAM" id="SSF51126">
    <property type="entry name" value="Pectin lyase-like"/>
    <property type="match status" value="1"/>
</dbReference>
<evidence type="ECO:0000259" key="7">
    <source>
        <dbReference type="SMART" id="SM00912"/>
    </source>
</evidence>
<dbReference type="InterPro" id="IPR008638">
    <property type="entry name" value="FhaB/CdiA-like_TPS"/>
</dbReference>
<dbReference type="Proteomes" id="UP000198841">
    <property type="component" value="Unassembled WGS sequence"/>
</dbReference>
<feature type="region of interest" description="Disordered" evidence="6">
    <location>
        <begin position="2827"/>
        <end position="2868"/>
    </location>
</feature>
<dbReference type="InterPro" id="IPR012334">
    <property type="entry name" value="Pectin_lyas_fold"/>
</dbReference>
<dbReference type="NCBIfam" id="TIGR01901">
    <property type="entry name" value="adhes_NPXG"/>
    <property type="match status" value="1"/>
</dbReference>
<dbReference type="InterPro" id="IPR049271">
    <property type="entry name" value="DUF6862"/>
</dbReference>
<dbReference type="InterPro" id="IPR011050">
    <property type="entry name" value="Pectin_lyase_fold/virulence"/>
</dbReference>
<feature type="region of interest" description="Disordered" evidence="6">
    <location>
        <begin position="1973"/>
        <end position="1994"/>
    </location>
</feature>
<keyword evidence="3" id="KW-1266">Target cell cytoplasm</keyword>
<dbReference type="InterPro" id="IPR006914">
    <property type="entry name" value="VENN_dom"/>
</dbReference>
<dbReference type="RefSeq" id="WP_091024798.1">
    <property type="nucleotide sequence ID" value="NZ_FOSD01000007.1"/>
</dbReference>
<dbReference type="NCBIfam" id="TIGR01731">
    <property type="entry name" value="fil_hemag_20aa"/>
    <property type="match status" value="21"/>
</dbReference>
<dbReference type="Pfam" id="PF04829">
    <property type="entry name" value="PT-VENN"/>
    <property type="match status" value="1"/>
</dbReference>
<feature type="region of interest" description="Disordered" evidence="6">
    <location>
        <begin position="3072"/>
        <end position="3093"/>
    </location>
</feature>
<keyword evidence="4" id="KW-0843">Virulence</keyword>
<feature type="compositionally biased region" description="Polar residues" evidence="6">
    <location>
        <begin position="2375"/>
        <end position="2388"/>
    </location>
</feature>
<name>A0A1I3ZFV3_9GAMM</name>
<protein>
    <submittedName>
        <fullName evidence="8">Filamentous hemagglutinin</fullName>
    </submittedName>
</protein>
<dbReference type="Gene3D" id="2.160.20.10">
    <property type="entry name" value="Single-stranded right-handed beta-helix, Pectin lyase-like"/>
    <property type="match status" value="1"/>
</dbReference>
<reference evidence="8 9" key="1">
    <citation type="submission" date="2016-10" db="EMBL/GenBank/DDBJ databases">
        <authorList>
            <person name="Varghese N."/>
            <person name="Submissions S."/>
        </authorList>
    </citation>
    <scope>NUCLEOTIDE SEQUENCE [LARGE SCALE GENOMIC DNA]</scope>
    <source>
        <strain evidence="8 9">YR512</strain>
    </source>
</reference>
<evidence type="ECO:0000256" key="1">
    <source>
        <dbReference type="ARBA" id="ARBA00004219"/>
    </source>
</evidence>
<dbReference type="InterPro" id="IPR029501">
    <property type="entry name" value="EndoU_bac"/>
</dbReference>
<comment type="caution">
    <text evidence="8">The sequence shown here is derived from an EMBL/GenBank/DDBJ whole genome shotgun (WGS) entry which is preliminary data.</text>
</comment>
<dbReference type="SMART" id="SM00912">
    <property type="entry name" value="Haemagg_act"/>
    <property type="match status" value="1"/>
</dbReference>
<keyword evidence="2" id="KW-0800">Toxin</keyword>
<comment type="subcellular location">
    <subcellularLocation>
        <location evidence="1">Target cell</location>
        <location evidence="1">Target cell cytoplasm</location>
    </subcellularLocation>
</comment>
<feature type="compositionally biased region" description="Basic and acidic residues" evidence="6">
    <location>
        <begin position="2363"/>
        <end position="2374"/>
    </location>
</feature>
<gene>
    <name evidence="8" type="ORF">SAMN05518863_1077</name>
</gene>
<dbReference type="Pfam" id="PF21726">
    <property type="entry name" value="DUF6862"/>
    <property type="match status" value="1"/>
</dbReference>
<evidence type="ECO:0000256" key="4">
    <source>
        <dbReference type="ARBA" id="ARBA00023026"/>
    </source>
</evidence>
<dbReference type="Pfam" id="PF05860">
    <property type="entry name" value="TPS"/>
    <property type="match status" value="1"/>
</dbReference>
<evidence type="ECO:0000313" key="8">
    <source>
        <dbReference type="EMBL" id="SFK42933.1"/>
    </source>
</evidence>
<dbReference type="Pfam" id="PF13332">
    <property type="entry name" value="Fil_haemagg_2"/>
    <property type="match status" value="5"/>
</dbReference>
<dbReference type="InterPro" id="IPR025157">
    <property type="entry name" value="Hemagglutinin_rpt"/>
</dbReference>
<accession>A0A1I3ZFV3</accession>
<evidence type="ECO:0000256" key="3">
    <source>
        <dbReference type="ARBA" id="ARBA00022913"/>
    </source>
</evidence>
<proteinExistence type="inferred from homology"/>
<keyword evidence="9" id="KW-1185">Reference proteome</keyword>
<evidence type="ECO:0000256" key="6">
    <source>
        <dbReference type="SAM" id="MobiDB-lite"/>
    </source>
</evidence>
<feature type="domain" description="Filamentous haemagglutinin FhaB/tRNA nuclease CdiA-like TPS" evidence="7">
    <location>
        <begin position="48"/>
        <end position="170"/>
    </location>
</feature>
<feature type="compositionally biased region" description="Polar residues" evidence="6">
    <location>
        <begin position="3074"/>
        <end position="3093"/>
    </location>
</feature>
<evidence type="ECO:0000313" key="9">
    <source>
        <dbReference type="Proteomes" id="UP000198841"/>
    </source>
</evidence>
<evidence type="ECO:0000256" key="2">
    <source>
        <dbReference type="ARBA" id="ARBA00022656"/>
    </source>
</evidence>
<organism evidence="8 9">
    <name type="scientific">Candidatus Pantoea symbiotica</name>
    <dbReference type="NCBI Taxonomy" id="1884370"/>
    <lineage>
        <taxon>Bacteria</taxon>
        <taxon>Pseudomonadati</taxon>
        <taxon>Pseudomonadota</taxon>
        <taxon>Gammaproteobacteria</taxon>
        <taxon>Enterobacterales</taxon>
        <taxon>Erwiniaceae</taxon>
        <taxon>Pantoea</taxon>
    </lineage>
</organism>
<comment type="similarity">
    <text evidence="5">In the N-terminal section; belongs to the CdiA toxin family.</text>
</comment>
<evidence type="ECO:0000256" key="5">
    <source>
        <dbReference type="ARBA" id="ARBA00024043"/>
    </source>
</evidence>
<dbReference type="Pfam" id="PF14436">
    <property type="entry name" value="EndoU_bacteria"/>
    <property type="match status" value="1"/>
</dbReference>
<feature type="region of interest" description="Disordered" evidence="6">
    <location>
        <begin position="2361"/>
        <end position="2389"/>
    </location>
</feature>
<sequence length="3932" mass="402150">MDDRQPVSLARRALSYLICYLVAVQPMLPAVAAQITPVTPGTKMDAAGNGVPVVNITTPNGAGISHNQYQQYNVGKEGLILNNATGQLTQTQLGGLIQNNPNLKAGHEAQAIINEVVGANRSQLQGYTEVAGKAANVMVANPYGITCNGCGFINTPNVTLTTGKPQLDANGNLAALEVTKGSVIVEGQGLDGSSADAVSIVARATEINAGIHAKDLSVTVGANRVGADGSVTPIAGEGAAPSVAVDTGALGGMYANRIHLVSSEKGVGVNLGNLVAKQGDIQLDASGKLTLNNSLSSGALTANAESVTLGGENKASGQVALSAQLDATLNKGTLVSDAGVSVTAKGNLTTNGASITAGRDIQLSGVTVITDSNAVAKAGNDIRLQAQDRLSNSGQLTAGKSLNITAKQLDNHGMLAGNTTGITTSSLQNGKGAAISGAESLSLSSDSLLNQGVLSAPVLSLSSVQTDNSGLIQGSKALTYSGNRLNNLAGGTLSSDNSFALNLPQLINSGLITSKAALTLSGNALTNSGEINAASLFASNAQLNNQQGGLLLADNTLNLQNAALTNDGQIAAATTHVDASTLNNSGTLQGKQSLQASGKVITSSGTLLSDGKLTIAADTLTNRGQLQGQQLAVTAGSWHNSGNALSAGDGVLNAATLDNSGKILGQQNLQLKADSVDNSGWLLAQALRLKGDLVNSGLIQGSDALTVTGDKLSNKTGGQLLSAGTLTAQAGSLDNQGSIQADTLDMRLQSWQNAGSAQATTQFLGTLSGALDNSGTLLSQNDFALISNDITNSGKLAANRLSITAPQLTNAGLLQGNSSLSLNSADITNAASGQLISGGSLTLSPVQLTNAGLLQVADDFNINGRDLTNSGRITATNLNADLSGTLNNSGSIAAQQLNVSGDVLKNQSLLQGDSGLNANFRQFSNLSAGQLLSNGFLAVKGATADNAGVLQGNSIDYQFGSLTNSGTVYGIDALKGQSDGLLDNRGSLTAGGNASLTAGNLQNSGKVLAGNLVLRGNSLSNSGLWQGTSSLDAQSRGALTQAAGGKTLTGGELLLNATELNTAGTIQGDNAQISAGRWQNQGSLLGTTYVSADVAGELRNSGEILSQGTAQVSAQNLNNSGSLLADKAMTLSGGALNNSGSVQGETLAITPASVTNQGSLIGLQSLTIGPAQTRGFRMLAVQSQPARELINNAGGQLLTQGTLNITGDVITNNGSWQGQQILLNATRLANNGAIQSAGDLTLNLSDALTSATGSKITANGNAALNALSLTNQGQWIAGNLTLKGTTLNNGGEISGVNGLTAVLGGTLTQQQNGALLSGGKLDVQAATASNDGRIQGGNLTITTGTLTNNGRLQGDNSLLLNTRGRITNNNSGTLISQSGLTLTTPELYNYGLIQGATNRITASNNATNSGKMLSAGELTLTTPQLTNSGWLQAAQLTLNAANASNSGTLLADQQGTLTGSQLLNQGTAQGGSLAVNYGQLNNSGTLLGVNQLNVKASQVTQQAAGKLLSGGNLLLESTGFDQLGQVVALGDATLKLINSFTARNTLAAGKRLTISSNEAIENQGTLQGQALTLNAGGDLTNNGQLTTGTGDSSLSGNRINMNSAGTLQGGGNVALISRSDLALNGFTGTRGSLTISSPGSIVNTALLYAGQNLYLYANSIQNQRGDMLAGNSLWMQRDAAGNANGEVINTSGTIESQNGDITIRTGHLLNQRDGYQVTEETHQYFDGSAAYIDLPFSTFDPTQYTLTKEVSCGGGRNDSCHTSYPLTLNEDQHQQKVLIGEKIVGATASGGSARISAGRDIMASATTLDNVASDILAGRNAFLSGDSLNNSSSATGRYQTWQTYDCGATRFTSCSQNVKDGKISNASSFRFGFIGQPEYVSIEDGYSYRAVIQAGGNVNASFSGDISNTSTTSNAGWTGTSVNAPVLNQLAAIGQVAAQQRQQLAATDKVAINSPEWRDQLHNALQQVNGGTSLQNAQPETVGLSNHNGKQQGNANLGKAAELASGSAVKPSALGSYGASAVDTSAYPLPTSDNGYFVPGDSSSPYLITVNPKLNGLGQLDASLFGDLNQLLGKQPGSAPQESRQKYTDVNTFLGSSYLLDRLNLKPDNDYRFLGDAAFDTRYVSNTVLNQTGSRYLNGVGSDLDQMRYLMDNAAASQQSLGLQFGVSLTADQVASLDKSIIWWEATSVNGQTVMVPKVYLSEKDAAMNNGSVIAGNNVTLSGGNITNSASTIVAQNAVNADSQNNIDNLKAGLIKAGGELNLSALNSINNVSSTISGKKVALESVNGDINNSTISSQWTIGGNGPVQASKTLLGQTAAITSLDALSLKSGNDINLTGSSLNAGGDLLLNAWHDLSLNSIETSESRKTGNKETHSSGAERTTVSSGGNLTLKAGQDITSQAAALAAEGDIGLQAGRDINLEAEATTSGNSERGSKKTVINETVRQQGTEITSGGNISLVAGRDITSKASDLTSDQDLALKAGRDVNISTATESDYAYREETKTKKGFLKKTTTHTIQEDSSTIEKASHLSGNNVSVTAGNNLTIQGSSIAGDKGVALNAGNDLNLITATNTASTYSLKEVKKSGLMGSGGLGISYGKQSAKSEYDGAKVTESDARSLVGAGNGAVTMTAGNNVLIKGSDVVAGGQKGDISITAKNIAIVSGQDQVNENYKQESKSSGIGLSLTGTLLDTVRNLRDAINQNSSVYAQGKAVGNELGATALDTPDVGMTYHSASAKANQNSQSVYQSGSALTAGGNVTLNAKGNAGNPDNGNILIAGSSISAGKAASLQASGNIDVLTAADSQKVTSESSSKQKDFTTTVSAGAMARMVGGSPNNGAPASPVGLGRQQQSSDGSYLTQHTSSITGNTVSLNSDKGDITVSGSTLTGQQGVVLTAKEGNVNLTTGEDQQSMSAHGSSTTIGSLGGDGYSGTIGWGSTAWNKANNASQQNNLRSGVVSEQGNVSVFAGKDVTLQGADVYAGNKLDVDGQNIHLTTSQDSSKASSDSKSTQYGVTVQMSGYGVSLAQAADKVVDSHKNSSDQRLQAIYAAQAAMTALSAYTQSTAAVKVTVSATAGSSHQSMEQNSSEQSGTVLKSGGDTSLTAKQDITVQGAKISGDNVSLSAGRDIALSSSEDNSSQKSSSGGSHYGVGVGFGLGGSQNGFSIELAASQSSAKGNGSSVTHHNSEVTAAGDLTVKAGQDVTLNGANLNGNHVDLDAGRNLEIASQQDRASYDSKQSSTGFSASICVPPICAGVPVQGSASMSGSKIYNDYASVQQQSGITAGDNGYNIFVGNHTQLDGAIIASSATPDKNHLSTGTLGWTNIENHANSGGNGYSMAVSGSMGAPTVPESGSFISKLPNGGLSQQSGNNPMPVATLEQTKDRASSTTYSAISPGTIEIRNPDAQKQDVSQISRDTASAENALKDKFDAQKAEDSMAVQREMAVLGQQVIQQTFDYLKLQAKQQERNKLKNDKAFNEMTTLEQEKYLSERDKEVEKQYGIGSDLQIAAQAISGVFAGLAGGNVSGAVAAGAAPLLAKMVKVVSEGNEPMRVILHTLASGLIAKAQGGSATGGAAGGLAAGVMSSSDKLSQMFFGKSVSELSEDEKMLVANIVTLAGAVAGGAVDGRVGVVSGASAGRTEVENNYLSVSEKSELEIAKQKLKNSRDPAEREQAEKDITRLAELSLSRDENVIAACSNGQAASAGCASARLKAYAVKVEYESTGNYNSKASQMYADAYGEIVNLLNITSVDAQNQQQVKDAMVNYVMGYLHTDKAAASAYIETYDGMKLVIASVAPVLGAAAAGKLNGLIAESSINLANQKYVDILSPEAKQHILYGDGPTSGGHLYPGNPGKTVFPQDWTADKVVHEIGDIATSPDTVWYAQTGTGGKYTSKGDPAKWVAYEERDGVRIRVVYQPANGKIITAFPDSNPMPPYKPAKQ</sequence>
<dbReference type="EMBL" id="FOSD01000007">
    <property type="protein sequence ID" value="SFK42933.1"/>
    <property type="molecule type" value="Genomic_DNA"/>
</dbReference>